<gene>
    <name evidence="1" type="ORF">S06H3_52343</name>
</gene>
<protein>
    <submittedName>
        <fullName evidence="1">Uncharacterized protein</fullName>
    </submittedName>
</protein>
<organism evidence="1">
    <name type="scientific">marine sediment metagenome</name>
    <dbReference type="NCBI Taxonomy" id="412755"/>
    <lineage>
        <taxon>unclassified sequences</taxon>
        <taxon>metagenomes</taxon>
        <taxon>ecological metagenomes</taxon>
    </lineage>
</organism>
<accession>X1QK14</accession>
<name>X1QK14_9ZZZZ</name>
<dbReference type="EMBL" id="BARV01033285">
    <property type="protein sequence ID" value="GAI43594.1"/>
    <property type="molecule type" value="Genomic_DNA"/>
</dbReference>
<sequence>RIYVEKEDHKKVKTFAAMEDLRLKEAYGLLIKAYLTQDGKVRERKRVSVNLPLRVYKLLVQKAKEYKTTEETLIKTMLELSDRYSELFEGRLF</sequence>
<proteinExistence type="predicted"/>
<feature type="non-terminal residue" evidence="1">
    <location>
        <position position="1"/>
    </location>
</feature>
<evidence type="ECO:0000313" key="1">
    <source>
        <dbReference type="EMBL" id="GAI43594.1"/>
    </source>
</evidence>
<dbReference type="AlphaFoldDB" id="X1QK14"/>
<comment type="caution">
    <text evidence="1">The sequence shown here is derived from an EMBL/GenBank/DDBJ whole genome shotgun (WGS) entry which is preliminary data.</text>
</comment>
<reference evidence="1" key="1">
    <citation type="journal article" date="2014" name="Front. Microbiol.">
        <title>High frequency of phylogenetically diverse reductive dehalogenase-homologous genes in deep subseafloor sedimentary metagenomes.</title>
        <authorList>
            <person name="Kawai M."/>
            <person name="Futagami T."/>
            <person name="Toyoda A."/>
            <person name="Takaki Y."/>
            <person name="Nishi S."/>
            <person name="Hori S."/>
            <person name="Arai W."/>
            <person name="Tsubouchi T."/>
            <person name="Morono Y."/>
            <person name="Uchiyama I."/>
            <person name="Ito T."/>
            <person name="Fujiyama A."/>
            <person name="Inagaki F."/>
            <person name="Takami H."/>
        </authorList>
    </citation>
    <scope>NUCLEOTIDE SEQUENCE</scope>
    <source>
        <strain evidence="1">Expedition CK06-06</strain>
    </source>
</reference>